<feature type="transmembrane region" description="Helical" evidence="5">
    <location>
        <begin position="12"/>
        <end position="31"/>
    </location>
</feature>
<feature type="transmembrane region" description="Helical" evidence="5">
    <location>
        <begin position="161"/>
        <end position="180"/>
    </location>
</feature>
<protein>
    <submittedName>
        <fullName evidence="7">MauE/DoxX family redox-associated membrane protein</fullName>
    </submittedName>
</protein>
<gene>
    <name evidence="7" type="ORF">ACFSQW_12580</name>
</gene>
<dbReference type="InterPro" id="IPR009908">
    <property type="entry name" value="Methylamine_util_MauE"/>
</dbReference>
<keyword evidence="3 5" id="KW-1133">Transmembrane helix</keyword>
<dbReference type="EMBL" id="JBHULD010000014">
    <property type="protein sequence ID" value="MFD2555234.1"/>
    <property type="molecule type" value="Genomic_DNA"/>
</dbReference>
<accession>A0ABW5L3D4</accession>
<evidence type="ECO:0000313" key="8">
    <source>
        <dbReference type="Proteomes" id="UP001597440"/>
    </source>
</evidence>
<feature type="transmembrane region" description="Helical" evidence="5">
    <location>
        <begin position="121"/>
        <end position="140"/>
    </location>
</feature>
<evidence type="ECO:0000259" key="6">
    <source>
        <dbReference type="Pfam" id="PF07291"/>
    </source>
</evidence>
<dbReference type="Proteomes" id="UP001597440">
    <property type="component" value="Unassembled WGS sequence"/>
</dbReference>
<name>A0ABW5L3D4_9SPHI</name>
<dbReference type="Pfam" id="PF07291">
    <property type="entry name" value="MauE"/>
    <property type="match status" value="1"/>
</dbReference>
<keyword evidence="8" id="KW-1185">Reference proteome</keyword>
<proteinExistence type="predicted"/>
<keyword evidence="2 5" id="KW-0812">Transmembrane</keyword>
<evidence type="ECO:0000256" key="2">
    <source>
        <dbReference type="ARBA" id="ARBA00022692"/>
    </source>
</evidence>
<comment type="caution">
    <text evidence="7">The sequence shown here is derived from an EMBL/GenBank/DDBJ whole genome shotgun (WGS) entry which is preliminary data.</text>
</comment>
<keyword evidence="4 5" id="KW-0472">Membrane</keyword>
<reference evidence="8" key="1">
    <citation type="journal article" date="2019" name="Int. J. Syst. Evol. Microbiol.">
        <title>The Global Catalogue of Microorganisms (GCM) 10K type strain sequencing project: providing services to taxonomists for standard genome sequencing and annotation.</title>
        <authorList>
            <consortium name="The Broad Institute Genomics Platform"/>
            <consortium name="The Broad Institute Genome Sequencing Center for Infectious Disease"/>
            <person name="Wu L."/>
            <person name="Ma J."/>
        </authorList>
    </citation>
    <scope>NUCLEOTIDE SEQUENCE [LARGE SCALE GENOMIC DNA]</scope>
    <source>
        <strain evidence="8">KCTC 52298</strain>
    </source>
</reference>
<dbReference type="RefSeq" id="WP_210353593.1">
    <property type="nucleotide sequence ID" value="NZ_JAEQMU010000001.1"/>
</dbReference>
<evidence type="ECO:0000256" key="4">
    <source>
        <dbReference type="ARBA" id="ARBA00023136"/>
    </source>
</evidence>
<sequence>MKMIDKHNIQNGIRIFLMLFWLYVAIDKLWDRALFHQALVKQPFPDWWADVLLWGLPGIELLISILFLGRPLKTEKILIRRAYQLSSLLLIVFTMYIALGVAGLYAEKPCGCASIFAGVPWAWHLLINLILLLVSLMGALMTESSATKGGLKAYKRQIKLFSPYILKLAAALFILILIRFKVFKRRFAPFPGRPVLQ</sequence>
<evidence type="ECO:0000256" key="1">
    <source>
        <dbReference type="ARBA" id="ARBA00004141"/>
    </source>
</evidence>
<evidence type="ECO:0000256" key="5">
    <source>
        <dbReference type="SAM" id="Phobius"/>
    </source>
</evidence>
<feature type="transmembrane region" description="Helical" evidence="5">
    <location>
        <begin position="88"/>
        <end position="106"/>
    </location>
</feature>
<evidence type="ECO:0000313" key="7">
    <source>
        <dbReference type="EMBL" id="MFD2555234.1"/>
    </source>
</evidence>
<feature type="domain" description="Methylamine utilisation protein MauE" evidence="6">
    <location>
        <begin position="9"/>
        <end position="140"/>
    </location>
</feature>
<feature type="transmembrane region" description="Helical" evidence="5">
    <location>
        <begin position="51"/>
        <end position="68"/>
    </location>
</feature>
<organism evidence="7 8">
    <name type="scientific">Sphingobacterium tabacisoli</name>
    <dbReference type="NCBI Taxonomy" id="2044855"/>
    <lineage>
        <taxon>Bacteria</taxon>
        <taxon>Pseudomonadati</taxon>
        <taxon>Bacteroidota</taxon>
        <taxon>Sphingobacteriia</taxon>
        <taxon>Sphingobacteriales</taxon>
        <taxon>Sphingobacteriaceae</taxon>
        <taxon>Sphingobacterium</taxon>
    </lineage>
</organism>
<comment type="subcellular location">
    <subcellularLocation>
        <location evidence="1">Membrane</location>
        <topology evidence="1">Multi-pass membrane protein</topology>
    </subcellularLocation>
</comment>
<evidence type="ECO:0000256" key="3">
    <source>
        <dbReference type="ARBA" id="ARBA00022989"/>
    </source>
</evidence>